<dbReference type="Gene3D" id="1.20.5.1030">
    <property type="entry name" value="Preprotein translocase secy subunit"/>
    <property type="match status" value="1"/>
</dbReference>
<dbReference type="GO" id="GO:0005886">
    <property type="term" value="C:plasma membrane"/>
    <property type="evidence" value="ECO:0007669"/>
    <property type="project" value="UniProtKB-SubCell"/>
</dbReference>
<accession>A0AAU7U9V1</accession>
<keyword evidence="4 9" id="KW-0812">Transmembrane</keyword>
<keyword evidence="2 9" id="KW-0813">Transport</keyword>
<dbReference type="KEGG" id="dsc:ABOD76_19025"/>
<protein>
    <recommendedName>
        <fullName evidence="9">Protein translocase subunit SecE</fullName>
    </recommendedName>
</protein>
<evidence type="ECO:0000256" key="7">
    <source>
        <dbReference type="ARBA" id="ARBA00023010"/>
    </source>
</evidence>
<sequence>MNALIQYFRDARAELGRVSWPTRPQVLEGTQAVLVFVIALTLTVYLLDLAFQALIRLVLP</sequence>
<reference evidence="10" key="1">
    <citation type="submission" date="2024-06" db="EMBL/GenBank/DDBJ databases">
        <title>Draft Genome Sequence of Deinococcus sonorensis Type Strain KR-87, a Biofilm Producing Representative of the Genus Deinococcus.</title>
        <authorList>
            <person name="Boren L.S."/>
            <person name="Grosso R.A."/>
            <person name="Hugenberg-Cox A.N."/>
            <person name="Hill J.T.E."/>
            <person name="Albert C.M."/>
            <person name="Tuohy J.M."/>
        </authorList>
    </citation>
    <scope>NUCLEOTIDE SEQUENCE</scope>
    <source>
        <strain evidence="10">KR-87</strain>
    </source>
</reference>
<comment type="similarity">
    <text evidence="9">Belongs to the SecE/SEC61-gamma family.</text>
</comment>
<gene>
    <name evidence="9 10" type="primary">secE</name>
    <name evidence="10" type="ORF">ABOD76_19025</name>
</gene>
<keyword evidence="7 9" id="KW-0811">Translocation</keyword>
<organism evidence="10">
    <name type="scientific">Deinococcus sonorensis KR-87</name>
    <dbReference type="NCBI Taxonomy" id="694439"/>
    <lineage>
        <taxon>Bacteria</taxon>
        <taxon>Thermotogati</taxon>
        <taxon>Deinococcota</taxon>
        <taxon>Deinococci</taxon>
        <taxon>Deinococcales</taxon>
        <taxon>Deinococcaceae</taxon>
        <taxon>Deinococcus</taxon>
    </lineage>
</organism>
<dbReference type="PANTHER" id="PTHR33910:SF1">
    <property type="entry name" value="PROTEIN TRANSLOCASE SUBUNIT SECE"/>
    <property type="match status" value="1"/>
</dbReference>
<dbReference type="GO" id="GO:0008320">
    <property type="term" value="F:protein transmembrane transporter activity"/>
    <property type="evidence" value="ECO:0007669"/>
    <property type="project" value="UniProtKB-UniRule"/>
</dbReference>
<evidence type="ECO:0000256" key="6">
    <source>
        <dbReference type="ARBA" id="ARBA00022989"/>
    </source>
</evidence>
<dbReference type="Pfam" id="PF00584">
    <property type="entry name" value="SecE"/>
    <property type="match status" value="1"/>
</dbReference>
<keyword evidence="8 9" id="KW-0472">Membrane</keyword>
<evidence type="ECO:0000256" key="1">
    <source>
        <dbReference type="ARBA" id="ARBA00004370"/>
    </source>
</evidence>
<dbReference type="GO" id="GO:0043952">
    <property type="term" value="P:protein transport by the Sec complex"/>
    <property type="evidence" value="ECO:0007669"/>
    <property type="project" value="UniProtKB-UniRule"/>
</dbReference>
<keyword evidence="5 9" id="KW-0653">Protein transport</keyword>
<comment type="subcellular location">
    <subcellularLocation>
        <location evidence="9">Cell membrane</location>
        <topology evidence="9">Single-pass membrane protein</topology>
    </subcellularLocation>
    <subcellularLocation>
        <location evidence="1">Membrane</location>
    </subcellularLocation>
</comment>
<dbReference type="GO" id="GO:0065002">
    <property type="term" value="P:intracellular protein transmembrane transport"/>
    <property type="evidence" value="ECO:0007669"/>
    <property type="project" value="UniProtKB-UniRule"/>
</dbReference>
<dbReference type="EMBL" id="CP158299">
    <property type="protein sequence ID" value="XBV85497.1"/>
    <property type="molecule type" value="Genomic_DNA"/>
</dbReference>
<evidence type="ECO:0000313" key="10">
    <source>
        <dbReference type="EMBL" id="XBV85497.1"/>
    </source>
</evidence>
<dbReference type="GO" id="GO:0009306">
    <property type="term" value="P:protein secretion"/>
    <property type="evidence" value="ECO:0007669"/>
    <property type="project" value="UniProtKB-UniRule"/>
</dbReference>
<comment type="subunit">
    <text evidence="9">Component of the Sec protein translocase complex. Heterotrimer consisting of SecY, SecE and SecG subunits. The heterotrimers can form oligomers, although 1 heterotrimer is thought to be able to translocate proteins. Interacts with the ribosome. Interacts with SecDF, and other proteins may be involved. Interacts with SecA.</text>
</comment>
<dbReference type="GO" id="GO:0006605">
    <property type="term" value="P:protein targeting"/>
    <property type="evidence" value="ECO:0007669"/>
    <property type="project" value="UniProtKB-UniRule"/>
</dbReference>
<evidence type="ECO:0000256" key="9">
    <source>
        <dbReference type="HAMAP-Rule" id="MF_00422"/>
    </source>
</evidence>
<dbReference type="InterPro" id="IPR001901">
    <property type="entry name" value="Translocase_SecE/Sec61-g"/>
</dbReference>
<name>A0AAU7U9V1_9DEIO</name>
<keyword evidence="6 9" id="KW-1133">Transmembrane helix</keyword>
<evidence type="ECO:0000256" key="4">
    <source>
        <dbReference type="ARBA" id="ARBA00022692"/>
    </source>
</evidence>
<dbReference type="NCBIfam" id="TIGR00964">
    <property type="entry name" value="secE_bact"/>
    <property type="match status" value="1"/>
</dbReference>
<dbReference type="InterPro" id="IPR038379">
    <property type="entry name" value="SecE_sf"/>
</dbReference>
<dbReference type="PANTHER" id="PTHR33910">
    <property type="entry name" value="PROTEIN TRANSLOCASE SUBUNIT SECE"/>
    <property type="match status" value="1"/>
</dbReference>
<keyword evidence="3 9" id="KW-1003">Cell membrane</keyword>
<dbReference type="PROSITE" id="PS01067">
    <property type="entry name" value="SECE_SEC61G"/>
    <property type="match status" value="1"/>
</dbReference>
<dbReference type="HAMAP" id="MF_00422">
    <property type="entry name" value="SecE"/>
    <property type="match status" value="1"/>
</dbReference>
<comment type="function">
    <text evidence="9">Essential subunit of the Sec protein translocation channel SecYEG. Clamps together the 2 halves of SecY. May contact the channel plug during translocation.</text>
</comment>
<dbReference type="RefSeq" id="WP_350243534.1">
    <property type="nucleotide sequence ID" value="NZ_CP158299.1"/>
</dbReference>
<feature type="transmembrane region" description="Helical" evidence="9">
    <location>
        <begin position="33"/>
        <end position="59"/>
    </location>
</feature>
<evidence type="ECO:0000256" key="5">
    <source>
        <dbReference type="ARBA" id="ARBA00022927"/>
    </source>
</evidence>
<evidence type="ECO:0000256" key="8">
    <source>
        <dbReference type="ARBA" id="ARBA00023136"/>
    </source>
</evidence>
<dbReference type="InterPro" id="IPR005807">
    <property type="entry name" value="SecE_bac"/>
</dbReference>
<evidence type="ECO:0000256" key="3">
    <source>
        <dbReference type="ARBA" id="ARBA00022475"/>
    </source>
</evidence>
<proteinExistence type="inferred from homology"/>
<evidence type="ECO:0000256" key="2">
    <source>
        <dbReference type="ARBA" id="ARBA00022448"/>
    </source>
</evidence>
<dbReference type="AlphaFoldDB" id="A0AAU7U9V1"/>